<dbReference type="GeneID" id="88849297"/>
<protein>
    <submittedName>
        <fullName evidence="3">Uncharacterized protein</fullName>
    </submittedName>
</protein>
<sequence>MSDGFAITVVSLLFAVFGIVVGFHLGDEAGARCENTARYATANVVAILAGSLLFMVVWATGYVVLGMFAFGAVAGAVAGLKFGYGESVGPWKFVDRLMTPAARQRDRERARARRAAAKRARTGAAEPELMSVADAREDKQGKSAEGK</sequence>
<feature type="transmembrane region" description="Helical" evidence="2">
    <location>
        <begin position="37"/>
        <end position="58"/>
    </location>
</feature>
<feature type="transmembrane region" description="Helical" evidence="2">
    <location>
        <begin position="64"/>
        <end position="84"/>
    </location>
</feature>
<keyword evidence="2" id="KW-1133">Transmembrane helix</keyword>
<reference evidence="4" key="1">
    <citation type="submission" date="2018-11" db="EMBL/GenBank/DDBJ databases">
        <title>Comparative genomics of Parolsenella catena and Libanicoccus massiliensis: Reclassification of Libanicoccus massiliensis as Parolsenella massiliensis comb. nov.</title>
        <authorList>
            <person name="Sakamoto M."/>
            <person name="Ikeyama N."/>
            <person name="Murakami T."/>
            <person name="Mori H."/>
            <person name="Yuki M."/>
            <person name="Ohkuma M."/>
        </authorList>
    </citation>
    <scope>NUCLEOTIDE SEQUENCE [LARGE SCALE GENOMIC DNA]</scope>
    <source>
        <strain evidence="4">JCM 31932</strain>
    </source>
</reference>
<keyword evidence="2" id="KW-0472">Membrane</keyword>
<feature type="region of interest" description="Disordered" evidence="1">
    <location>
        <begin position="101"/>
        <end position="147"/>
    </location>
</feature>
<feature type="transmembrane region" description="Helical" evidence="2">
    <location>
        <begin position="6"/>
        <end position="25"/>
    </location>
</feature>
<dbReference type="Proteomes" id="UP000273154">
    <property type="component" value="Chromosome"/>
</dbReference>
<keyword evidence="2" id="KW-0812">Transmembrane</keyword>
<organism evidence="3 4">
    <name type="scientific">Parolsenella catena</name>
    <dbReference type="NCBI Taxonomy" id="2003188"/>
    <lineage>
        <taxon>Bacteria</taxon>
        <taxon>Bacillati</taxon>
        <taxon>Actinomycetota</taxon>
        <taxon>Coriobacteriia</taxon>
        <taxon>Coriobacteriales</taxon>
        <taxon>Atopobiaceae</taxon>
        <taxon>Parolsenella</taxon>
    </lineage>
</organism>
<dbReference type="EMBL" id="AP019367">
    <property type="protein sequence ID" value="BBH50571.1"/>
    <property type="molecule type" value="Genomic_DNA"/>
</dbReference>
<proteinExistence type="predicted"/>
<gene>
    <name evidence="3" type="ORF">Pcatena_11580</name>
</gene>
<feature type="compositionally biased region" description="Basic residues" evidence="1">
    <location>
        <begin position="110"/>
        <end position="121"/>
    </location>
</feature>
<dbReference type="KEGG" id="pcat:Pcatena_11580"/>
<evidence type="ECO:0000313" key="3">
    <source>
        <dbReference type="EMBL" id="BBH50571.1"/>
    </source>
</evidence>
<evidence type="ECO:0000256" key="2">
    <source>
        <dbReference type="SAM" id="Phobius"/>
    </source>
</evidence>
<feature type="compositionally biased region" description="Basic and acidic residues" evidence="1">
    <location>
        <begin position="134"/>
        <end position="147"/>
    </location>
</feature>
<dbReference type="AlphaFoldDB" id="A0A3G9JYI8"/>
<dbReference type="RefSeq" id="WP_126422502.1">
    <property type="nucleotide sequence ID" value="NZ_AP019367.1"/>
</dbReference>
<evidence type="ECO:0000256" key="1">
    <source>
        <dbReference type="SAM" id="MobiDB-lite"/>
    </source>
</evidence>
<evidence type="ECO:0000313" key="4">
    <source>
        <dbReference type="Proteomes" id="UP000273154"/>
    </source>
</evidence>
<accession>A0A3G9JYI8</accession>
<keyword evidence="4" id="KW-1185">Reference proteome</keyword>
<dbReference type="OrthoDB" id="3186476at2"/>
<name>A0A3G9JYI8_9ACTN</name>